<comment type="similarity">
    <text evidence="2">In the C-terminal section; belongs to the purine/pyrimidine phosphoribosyltransferase family.</text>
</comment>
<proteinExistence type="inferred from homology"/>
<dbReference type="SUPFAM" id="SSF53271">
    <property type="entry name" value="PRTase-like"/>
    <property type="match status" value="1"/>
</dbReference>
<dbReference type="GO" id="GO:0009113">
    <property type="term" value="P:purine nucleobase biosynthetic process"/>
    <property type="evidence" value="ECO:0007669"/>
    <property type="project" value="InterPro"/>
</dbReference>
<sequence>MSTFETAHMDCDDRPVEECGVIGVSSPAGEQTAQLAFFGLFALQHRGQEAAGIAVSDGHRARMHKDTGLVTHVFDAASLAPLAGYHAIGHTRYSTIGASSAQNAQPFLLETMHGTLALAHNGSLINAAELREELLQRGFGLTATSDTEVMALMLAAASGKSWEDRLERTMPSWKGAYSLVLLGVDSVVAVRDPWGYRPLSVGRLMEGGYVIASETCALQTLGCVDISEIAPGEIVTIRGDEITRRRTPQAVTGGAHCSFEFVYFSRPDSEWDGRSVHAVRQRLGERLAIEAGVDADVVIPVPDSSIPAAIGYSRQSGIAFNDGLIKNRYIGRTFIEPSQSLRERRVAMKFNALAENLVGKRVIVIDDSLVRGTTAGPLVKLIKDAGATEVHLRITSPPVMHPCFMGVDMGTYDELIAARLSIDELCRHVGCDSLEFLSVEGMLAAIGSQNGYCTACFTGEYAIDTTALRLSARKAGVIS</sequence>
<dbReference type="EC" id="2.4.2.14" evidence="3"/>
<evidence type="ECO:0000256" key="6">
    <source>
        <dbReference type="ARBA" id="ARBA00022755"/>
    </source>
</evidence>
<gene>
    <name evidence="9" type="ORF">UFOPK4275_01011</name>
</gene>
<dbReference type="CDD" id="cd06223">
    <property type="entry name" value="PRTases_typeI"/>
    <property type="match status" value="1"/>
</dbReference>
<dbReference type="HAMAP" id="MF_01931">
    <property type="entry name" value="PurF"/>
    <property type="match status" value="1"/>
</dbReference>
<dbReference type="NCBIfam" id="TIGR01134">
    <property type="entry name" value="purF"/>
    <property type="match status" value="1"/>
</dbReference>
<dbReference type="InterPro" id="IPR000836">
    <property type="entry name" value="PRTase_dom"/>
</dbReference>
<evidence type="ECO:0000256" key="5">
    <source>
        <dbReference type="ARBA" id="ARBA00022679"/>
    </source>
</evidence>
<dbReference type="Pfam" id="PF13522">
    <property type="entry name" value="GATase_6"/>
    <property type="match status" value="1"/>
</dbReference>
<comment type="pathway">
    <text evidence="1">Purine metabolism; IMP biosynthesis via de novo pathway; N(1)-(5-phospho-D-ribosyl)glycinamide from 5-phospho-alpha-D-ribose 1-diphosphate: step 1/2.</text>
</comment>
<dbReference type="Gene3D" id="3.40.50.2020">
    <property type="match status" value="1"/>
</dbReference>
<organism evidence="9">
    <name type="scientific">freshwater metagenome</name>
    <dbReference type="NCBI Taxonomy" id="449393"/>
    <lineage>
        <taxon>unclassified sequences</taxon>
        <taxon>metagenomes</taxon>
        <taxon>ecological metagenomes</taxon>
    </lineage>
</organism>
<dbReference type="PIRSF" id="PIRSF000485">
    <property type="entry name" value="Amd_phspho_trans"/>
    <property type="match status" value="1"/>
</dbReference>
<dbReference type="GO" id="GO:0006189">
    <property type="term" value="P:'de novo' IMP biosynthetic process"/>
    <property type="evidence" value="ECO:0007669"/>
    <property type="project" value="UniProtKB-UniPathway"/>
</dbReference>
<protein>
    <recommendedName>
        <fullName evidence="3">amidophosphoribosyltransferase</fullName>
        <ecNumber evidence="3">2.4.2.14</ecNumber>
    </recommendedName>
</protein>
<dbReference type="InterPro" id="IPR017932">
    <property type="entry name" value="GATase_2_dom"/>
</dbReference>
<evidence type="ECO:0000256" key="7">
    <source>
        <dbReference type="ARBA" id="ARBA00022962"/>
    </source>
</evidence>
<accession>A0A6J7TJ18</accession>
<dbReference type="AlphaFoldDB" id="A0A6J7TJ18"/>
<evidence type="ECO:0000256" key="4">
    <source>
        <dbReference type="ARBA" id="ARBA00022676"/>
    </source>
</evidence>
<keyword evidence="5" id="KW-0808">Transferase</keyword>
<dbReference type="GO" id="GO:0004044">
    <property type="term" value="F:amidophosphoribosyltransferase activity"/>
    <property type="evidence" value="ECO:0007669"/>
    <property type="project" value="UniProtKB-EC"/>
</dbReference>
<dbReference type="InterPro" id="IPR029057">
    <property type="entry name" value="PRTase-like"/>
</dbReference>
<evidence type="ECO:0000259" key="8">
    <source>
        <dbReference type="PROSITE" id="PS51278"/>
    </source>
</evidence>
<dbReference type="CDD" id="cd00715">
    <property type="entry name" value="GPATase_N"/>
    <property type="match status" value="1"/>
</dbReference>
<evidence type="ECO:0000256" key="2">
    <source>
        <dbReference type="ARBA" id="ARBA00010138"/>
    </source>
</evidence>
<dbReference type="PROSITE" id="PS51278">
    <property type="entry name" value="GATASE_TYPE_2"/>
    <property type="match status" value="1"/>
</dbReference>
<dbReference type="SUPFAM" id="SSF56235">
    <property type="entry name" value="N-terminal nucleophile aminohydrolases (Ntn hydrolases)"/>
    <property type="match status" value="1"/>
</dbReference>
<evidence type="ECO:0000313" key="9">
    <source>
        <dbReference type="EMBL" id="CAB5052887.1"/>
    </source>
</evidence>
<dbReference type="UniPathway" id="UPA00074">
    <property type="reaction ID" value="UER00124"/>
</dbReference>
<dbReference type="PANTHER" id="PTHR11907">
    <property type="entry name" value="AMIDOPHOSPHORIBOSYLTRANSFERASE"/>
    <property type="match status" value="1"/>
</dbReference>
<evidence type="ECO:0000256" key="1">
    <source>
        <dbReference type="ARBA" id="ARBA00005209"/>
    </source>
</evidence>
<dbReference type="InterPro" id="IPR029055">
    <property type="entry name" value="Ntn_hydrolases_N"/>
</dbReference>
<evidence type="ECO:0000256" key="3">
    <source>
        <dbReference type="ARBA" id="ARBA00011941"/>
    </source>
</evidence>
<feature type="domain" description="Glutamine amidotransferase type-2" evidence="8">
    <location>
        <begin position="19"/>
        <end position="240"/>
    </location>
</feature>
<dbReference type="InterPro" id="IPR035584">
    <property type="entry name" value="PurF_N"/>
</dbReference>
<reference evidence="9" key="1">
    <citation type="submission" date="2020-05" db="EMBL/GenBank/DDBJ databases">
        <authorList>
            <person name="Chiriac C."/>
            <person name="Salcher M."/>
            <person name="Ghai R."/>
            <person name="Kavagutti S V."/>
        </authorList>
    </citation>
    <scope>NUCLEOTIDE SEQUENCE</scope>
</reference>
<keyword evidence="7" id="KW-0315">Glutamine amidotransferase</keyword>
<keyword evidence="4" id="KW-0328">Glycosyltransferase</keyword>
<dbReference type="EMBL" id="CAFBQJ010000194">
    <property type="protein sequence ID" value="CAB5052887.1"/>
    <property type="molecule type" value="Genomic_DNA"/>
</dbReference>
<dbReference type="InterPro" id="IPR005854">
    <property type="entry name" value="PurF"/>
</dbReference>
<keyword evidence="6" id="KW-0658">Purine biosynthesis</keyword>
<name>A0A6J7TJ18_9ZZZZ</name>
<dbReference type="Gene3D" id="3.60.20.10">
    <property type="entry name" value="Glutamine Phosphoribosylpyrophosphate, subunit 1, domain 1"/>
    <property type="match status" value="1"/>
</dbReference>